<evidence type="ECO:0000259" key="2">
    <source>
        <dbReference type="Pfam" id="PF26107"/>
    </source>
</evidence>
<dbReference type="InterPro" id="IPR051534">
    <property type="entry name" value="CBASS_pafABC_assoc_protein"/>
</dbReference>
<dbReference type="KEGG" id="pha:PSHAa2990"/>
<accession>Q3IK18</accession>
<dbReference type="InterPro" id="IPR059019">
    <property type="entry name" value="WHD_CapW"/>
</dbReference>
<dbReference type="InterPro" id="IPR016634">
    <property type="entry name" value="CapW-like"/>
</dbReference>
<dbReference type="PATRIC" id="fig|326442.8.peg.2886"/>
<protein>
    <submittedName>
        <fullName evidence="4">Uncharacterized protein</fullName>
    </submittedName>
</protein>
<feature type="domain" description="DNA-binding transcriptional repressor CapW C-terminal dimerisation" evidence="2">
    <location>
        <begin position="213"/>
        <end position="280"/>
    </location>
</feature>
<dbReference type="STRING" id="326442.PSHAa2990"/>
<dbReference type="PANTHER" id="PTHR34580:SF3">
    <property type="entry name" value="PROTEIN PAFB"/>
    <property type="match status" value="1"/>
</dbReference>
<sequence>MDENISNKIRWQQLLRYQLIEIMALWEGRLITNHLTGAFGIGRQQASKDINAYKELYPTNLTYDKKVKGYVPTSEFQVHFAQGAANEYLHLLNGNEALRRVFEKSEMPSSYTEILGVPDRTISPDILRPIIKACREKLRLDITYCSMTNPYGEDRIISPHSLVFSGVRWHVRAYCEKHRSYRDFVINRIMSVDDEMGGAIEDDKNDDIWYRYVDIEIVPNPNFNSAQQSLIARDYNMHNGVMKLSCRAALVQYLLDNSRVFFGEVTSQTYDHLVLKNRGNLLRYIL</sequence>
<gene>
    <name evidence="4" type="ordered locus">PSHAa2990</name>
</gene>
<dbReference type="PIRSF" id="PIRSF015558">
    <property type="entry name" value="Txn_reg_DeoR_prd"/>
    <property type="match status" value="1"/>
</dbReference>
<dbReference type="PANTHER" id="PTHR34580">
    <property type="match status" value="1"/>
</dbReference>
<dbReference type="Pfam" id="PF26107">
    <property type="entry name" value="BrxR_CTD"/>
    <property type="match status" value="1"/>
</dbReference>
<dbReference type="InterPro" id="IPR059020">
    <property type="entry name" value="CapW_CTD"/>
</dbReference>
<dbReference type="PROSITE" id="PS52050">
    <property type="entry name" value="WYL"/>
    <property type="match status" value="1"/>
</dbReference>
<dbReference type="InterPro" id="IPR026881">
    <property type="entry name" value="WYL_dom"/>
</dbReference>
<organism evidence="4 5">
    <name type="scientific">Pseudoalteromonas translucida (strain TAC 125)</name>
    <dbReference type="NCBI Taxonomy" id="326442"/>
    <lineage>
        <taxon>Bacteria</taxon>
        <taxon>Pseudomonadati</taxon>
        <taxon>Pseudomonadota</taxon>
        <taxon>Gammaproteobacteria</taxon>
        <taxon>Alteromonadales</taxon>
        <taxon>Pseudoalteromonadaceae</taxon>
        <taxon>Pseudoalteromonas</taxon>
    </lineage>
</organism>
<evidence type="ECO:0000259" key="3">
    <source>
        <dbReference type="Pfam" id="PF26109"/>
    </source>
</evidence>
<feature type="domain" description="DNA-binding transcriptional repressor CapW winged helix-turn-helix" evidence="3">
    <location>
        <begin position="14"/>
        <end position="93"/>
    </location>
</feature>
<dbReference type="HOGENOM" id="CLU_054168_2_0_6"/>
<dbReference type="Proteomes" id="UP000006843">
    <property type="component" value="Chromosome I"/>
</dbReference>
<keyword evidence="5" id="KW-1185">Reference proteome</keyword>
<name>Q3IK18_PSET1</name>
<dbReference type="Pfam" id="PF13280">
    <property type="entry name" value="WYL"/>
    <property type="match status" value="1"/>
</dbReference>
<dbReference type="AlphaFoldDB" id="Q3IK18"/>
<reference evidence="4 5" key="1">
    <citation type="journal article" date="2005" name="Genome Res.">
        <title>Coping with cold: the genome of the versatile marine Antarctica bacterium Pseudoalteromonas haloplanktis TAC125.</title>
        <authorList>
            <person name="Medigue C."/>
            <person name="Krin E."/>
            <person name="Pascal G."/>
            <person name="Barbe V."/>
            <person name="Bernsel A."/>
            <person name="Bertin P."/>
            <person name="Cheung F."/>
            <person name="Cruveiller S."/>
            <person name="Damico S."/>
            <person name="Duilio A."/>
            <person name="Fang G."/>
            <person name="Feller G."/>
            <person name="Mangenot S."/>
            <person name="Marino G."/>
            <person name="Nilsson J."/>
            <person name="Parilli E."/>
            <person name="Rocha E."/>
            <person name="Rouy Z."/>
            <person name="Sekowska A."/>
            <person name="Tutino M.L."/>
            <person name="Vallenet D."/>
            <person name="von Heijne G."/>
            <person name="Danchin A."/>
        </authorList>
    </citation>
    <scope>NUCLEOTIDE SEQUENCE [LARGE SCALE GENOMIC DNA]</scope>
    <source>
        <strain evidence="5">TAC 125</strain>
    </source>
</reference>
<feature type="domain" description="WYL" evidence="1">
    <location>
        <begin position="126"/>
        <end position="192"/>
    </location>
</feature>
<dbReference type="EMBL" id="CR954246">
    <property type="protein sequence ID" value="CAI88025.1"/>
    <property type="molecule type" value="Genomic_DNA"/>
</dbReference>
<dbReference type="eggNOG" id="COG2378">
    <property type="taxonomic scope" value="Bacteria"/>
</dbReference>
<evidence type="ECO:0000313" key="5">
    <source>
        <dbReference type="Proteomes" id="UP000006843"/>
    </source>
</evidence>
<dbReference type="BioCyc" id="PHAL326442:PSHA_RS14690-MONOMER"/>
<proteinExistence type="predicted"/>
<dbReference type="Pfam" id="PF26109">
    <property type="entry name" value="WHD_BrxR"/>
    <property type="match status" value="1"/>
</dbReference>
<evidence type="ECO:0000313" key="4">
    <source>
        <dbReference type="EMBL" id="CAI88025.1"/>
    </source>
</evidence>
<evidence type="ECO:0000259" key="1">
    <source>
        <dbReference type="Pfam" id="PF13280"/>
    </source>
</evidence>